<dbReference type="InParanoid" id="A0A140L283"/>
<protein>
    <submittedName>
        <fullName evidence="2">Molybdopterin-guanine dinucleotide biosynthesis adapter protein</fullName>
    </submittedName>
</protein>
<dbReference type="Gene3D" id="3.40.50.300">
    <property type="entry name" value="P-loop containing nucleotide triphosphate hydrolases"/>
    <property type="match status" value="1"/>
</dbReference>
<dbReference type="AlphaFoldDB" id="A0A140L283"/>
<dbReference type="InterPro" id="IPR052539">
    <property type="entry name" value="MGD_biosynthesis_adapter"/>
</dbReference>
<dbReference type="InterPro" id="IPR004435">
    <property type="entry name" value="MobB_dom"/>
</dbReference>
<dbReference type="FunCoup" id="A0A140L283">
    <property type="interactions" value="17"/>
</dbReference>
<dbReference type="RefSeq" id="WP_066355050.1">
    <property type="nucleotide sequence ID" value="NZ_LOED01000042.1"/>
</dbReference>
<organism evidence="2 3">
    <name type="scientific">Fervidicola ferrireducens</name>
    <dbReference type="NCBI Taxonomy" id="520764"/>
    <lineage>
        <taxon>Bacteria</taxon>
        <taxon>Bacillati</taxon>
        <taxon>Bacillota</taxon>
        <taxon>Clostridia</taxon>
        <taxon>Thermosediminibacterales</taxon>
        <taxon>Thermosediminibacteraceae</taxon>
        <taxon>Fervidicola</taxon>
    </lineage>
</organism>
<feature type="domain" description="Molybdopterin-guanine dinucleotide biosynthesis protein B (MobB)" evidence="1">
    <location>
        <begin position="3"/>
        <end position="130"/>
    </location>
</feature>
<comment type="caution">
    <text evidence="2">The sequence shown here is derived from an EMBL/GenBank/DDBJ whole genome shotgun (WGS) entry which is preliminary data.</text>
</comment>
<proteinExistence type="predicted"/>
<dbReference type="STRING" id="520764.AN618_22150"/>
<evidence type="ECO:0000259" key="1">
    <source>
        <dbReference type="Pfam" id="PF03205"/>
    </source>
</evidence>
<dbReference type="PANTHER" id="PTHR40072:SF1">
    <property type="entry name" value="MOLYBDOPTERIN-GUANINE DINUCLEOTIDE BIOSYNTHESIS ADAPTER PROTEIN"/>
    <property type="match status" value="1"/>
</dbReference>
<dbReference type="PANTHER" id="PTHR40072">
    <property type="entry name" value="MOLYBDOPTERIN-GUANINE DINUCLEOTIDE BIOSYNTHESIS ADAPTER PROTEIN-RELATED"/>
    <property type="match status" value="1"/>
</dbReference>
<dbReference type="PATRIC" id="fig|520764.3.peg.2381"/>
<dbReference type="Pfam" id="PF03205">
    <property type="entry name" value="MobB"/>
    <property type="match status" value="1"/>
</dbReference>
<dbReference type="SUPFAM" id="SSF52540">
    <property type="entry name" value="P-loop containing nucleoside triphosphate hydrolases"/>
    <property type="match status" value="1"/>
</dbReference>
<dbReference type="Proteomes" id="UP000070427">
    <property type="component" value="Unassembled WGS sequence"/>
</dbReference>
<accession>A0A140L283</accession>
<gene>
    <name evidence="2" type="primary">mobB</name>
    <name evidence="2" type="ORF">AN618_22150</name>
</gene>
<dbReference type="GO" id="GO:0006777">
    <property type="term" value="P:Mo-molybdopterin cofactor biosynthetic process"/>
    <property type="evidence" value="ECO:0007669"/>
    <property type="project" value="InterPro"/>
</dbReference>
<dbReference type="EMBL" id="LOED01000042">
    <property type="protein sequence ID" value="KXG74658.1"/>
    <property type="molecule type" value="Genomic_DNA"/>
</dbReference>
<dbReference type="InterPro" id="IPR027417">
    <property type="entry name" value="P-loop_NTPase"/>
</dbReference>
<keyword evidence="3" id="KW-1185">Reference proteome</keyword>
<evidence type="ECO:0000313" key="3">
    <source>
        <dbReference type="Proteomes" id="UP000070427"/>
    </source>
</evidence>
<dbReference type="OrthoDB" id="9786803at2"/>
<evidence type="ECO:0000313" key="2">
    <source>
        <dbReference type="EMBL" id="KXG74658.1"/>
    </source>
</evidence>
<dbReference type="NCBIfam" id="TIGR00176">
    <property type="entry name" value="mobB"/>
    <property type="match status" value="1"/>
</dbReference>
<dbReference type="GO" id="GO:0005525">
    <property type="term" value="F:GTP binding"/>
    <property type="evidence" value="ECO:0007669"/>
    <property type="project" value="InterPro"/>
</dbReference>
<reference evidence="2 3" key="1">
    <citation type="submission" date="2015-12" db="EMBL/GenBank/DDBJ databases">
        <title>Draft genome sequnece of Fervidicola ferrireducens strain Y170.</title>
        <authorList>
            <person name="Patel B.K."/>
        </authorList>
    </citation>
    <scope>NUCLEOTIDE SEQUENCE [LARGE SCALE GENOMIC DNA]</scope>
    <source>
        <strain evidence="2 3">Y170</strain>
    </source>
</reference>
<name>A0A140L283_9FIRM</name>
<sequence length="184" mass="20253">MKVVGFAGFSNSGKTTLITWIVRRLKEEGARVGVVKHTPHGFDVGNNDTGRIFNAGADVVIASSEMGLLRMERSERADSLSDILNELKDVEFVLVEGYKSNSLPKIVVYGNQLTPEDLKLLEDGDVMGVVIPDIDKIHSIKEKSKGLEIKGGINGDIKIVIDGNREIPVFAFKDERIVDFLKNN</sequence>